<keyword evidence="2" id="KW-1185">Reference proteome</keyword>
<name>A0ABW5UEF4_9SPHI</name>
<dbReference type="InterPro" id="IPR014541">
    <property type="entry name" value="Amdntrnsf_FN0238"/>
</dbReference>
<dbReference type="EMBL" id="JBHUMB010000006">
    <property type="protein sequence ID" value="MFD2743256.1"/>
    <property type="molecule type" value="Genomic_DNA"/>
</dbReference>
<organism evidence="1 2">
    <name type="scientific">Sphingobacterium populi</name>
    <dbReference type="NCBI Taxonomy" id="1812824"/>
    <lineage>
        <taxon>Bacteria</taxon>
        <taxon>Pseudomonadati</taxon>
        <taxon>Bacteroidota</taxon>
        <taxon>Sphingobacteriia</taxon>
        <taxon>Sphingobacteriales</taxon>
        <taxon>Sphingobacteriaceae</taxon>
        <taxon>Sphingobacterium</taxon>
    </lineage>
</organism>
<protein>
    <submittedName>
        <fullName evidence="1">Citrulline utilization hydrolase CtlX</fullName>
    </submittedName>
</protein>
<dbReference type="Gene3D" id="3.75.10.10">
    <property type="entry name" value="L-arginine/glycine Amidinotransferase, Chain A"/>
    <property type="match status" value="1"/>
</dbReference>
<reference evidence="2" key="1">
    <citation type="journal article" date="2019" name="Int. J. Syst. Evol. Microbiol.">
        <title>The Global Catalogue of Microorganisms (GCM) 10K type strain sequencing project: providing services to taxonomists for standard genome sequencing and annotation.</title>
        <authorList>
            <consortium name="The Broad Institute Genomics Platform"/>
            <consortium name="The Broad Institute Genome Sequencing Center for Infectious Disease"/>
            <person name="Wu L."/>
            <person name="Ma J."/>
        </authorList>
    </citation>
    <scope>NUCLEOTIDE SEQUENCE [LARGE SCALE GENOMIC DNA]</scope>
    <source>
        <strain evidence="2">KCTC 42247</strain>
    </source>
</reference>
<dbReference type="NCBIfam" id="NF046062">
    <property type="entry name" value="citrull_CtlX"/>
    <property type="match status" value="1"/>
</dbReference>
<comment type="caution">
    <text evidence="1">The sequence shown here is derived from an EMBL/GenBank/DDBJ whole genome shotgun (WGS) entry which is preliminary data.</text>
</comment>
<dbReference type="PANTHER" id="PTHR43224">
    <property type="entry name" value="AMIDINOTRANSFERASE"/>
    <property type="match status" value="1"/>
</dbReference>
<dbReference type="RefSeq" id="WP_066756148.1">
    <property type="nucleotide sequence ID" value="NZ_JBHUMB010000006.1"/>
</dbReference>
<evidence type="ECO:0000313" key="2">
    <source>
        <dbReference type="Proteomes" id="UP001597418"/>
    </source>
</evidence>
<sequence>MKQTTDTILMVRPSQFRKNEDTAVNNYFQTAESTRDNTQELALTEFNAMIQRLEKADVRVIIVEDEGKLDTPDSIFPNNIVSFHGSKAVLYPMFAKNRRLERQLNVLGVLQHEALPYDQIIDYSIYEDQQQYLESTGVLILDRINRVAYCSLSPRAHPALVERFCDDLHYNAVVFEAYQQVGDERLPIYHTNVMMAIGTAFAVVCLDSIRDSARRQAVQHALEESGREIIEISEDQMNHFCGNILELRTKTNADPLIVMSEQAYKHFSDAQKERLTVHGEIVKTPVYTIEKYGGGSARCMIAEIFHT</sequence>
<dbReference type="PANTHER" id="PTHR43224:SF1">
    <property type="entry name" value="AMIDINOTRANSFERASE"/>
    <property type="match status" value="1"/>
</dbReference>
<dbReference type="PIRSF" id="PIRSF028188">
    <property type="entry name" value="Amdntrnsf_FN0238"/>
    <property type="match status" value="1"/>
</dbReference>
<proteinExistence type="predicted"/>
<gene>
    <name evidence="1" type="primary">ctlX</name>
    <name evidence="1" type="ORF">ACFSQ6_07585</name>
</gene>
<dbReference type="GO" id="GO:0016787">
    <property type="term" value="F:hydrolase activity"/>
    <property type="evidence" value="ECO:0007669"/>
    <property type="project" value="UniProtKB-KW"/>
</dbReference>
<dbReference type="Pfam" id="PF19420">
    <property type="entry name" value="DDAH_eukar"/>
    <property type="match status" value="1"/>
</dbReference>
<keyword evidence="1" id="KW-0378">Hydrolase</keyword>
<dbReference type="SUPFAM" id="SSF55909">
    <property type="entry name" value="Pentein"/>
    <property type="match status" value="1"/>
</dbReference>
<evidence type="ECO:0000313" key="1">
    <source>
        <dbReference type="EMBL" id="MFD2743256.1"/>
    </source>
</evidence>
<dbReference type="Proteomes" id="UP001597418">
    <property type="component" value="Unassembled WGS sequence"/>
</dbReference>
<accession>A0ABW5UEF4</accession>